<dbReference type="EMBL" id="WPIK01000011">
    <property type="protein sequence ID" value="MVN22488.1"/>
    <property type="molecule type" value="Genomic_DNA"/>
</dbReference>
<keyword evidence="3" id="KW-0812">Transmembrane</keyword>
<dbReference type="InterPro" id="IPR025110">
    <property type="entry name" value="AMP-bd_C"/>
</dbReference>
<evidence type="ECO:0000256" key="2">
    <source>
        <dbReference type="ARBA" id="ARBA00022553"/>
    </source>
</evidence>
<keyword evidence="3" id="KW-0472">Membrane</keyword>
<dbReference type="Gene3D" id="1.10.1200.10">
    <property type="entry name" value="ACP-like"/>
    <property type="match status" value="1"/>
</dbReference>
<sequence length="1318" mass="146596">MSTTLLNQVSILKGIDRPDFIRNETLADIFRQTAKKYSVKTALIFGNSSVTYQELDRWSDAIAANLAANGIKRGDKVGIWYKRGLELHAAIIGIIKVGAAYIPVDREIPAERVETIFTEVEASAYISEDLLNLDFERFEVRAKPTANEEIVLPEGPEPDNLAYVLYTSGSTGKPKGIPIGHRQICHLVRSEQSVINIRETDRVYQGFSVSFDMWCEETWVSYFAGATLWVADNTTSKAIDELSDVLNSEKITVLHAVPSLLAVIEDNIPSLRMVNAGGEACTVQVLNRWSTPNRIFYNSYGPTETTVSATFAPLKPGDPISIGDPLPNYNLAVVDEKLNPLPFGERGELVISGPGVAEGYVNLPNLTHEKFVLKTAALEEMPGEKIYRTGDAALIKEDGSIEFLGRFDDQIKLRGYRIELGEIETKLSGLQDISAAAVAVKKDSSGQDQLVGYVVTEGGIAIEENLLRLELAKVLPSYMVPAIIVLLPEMPRMPSGKVNRKALPTPESLLQTIPNEAEETLDLNASLSDRLLNMLRVTFPNKTIDLSMDFFNDLGGHSLLAAGLVSRLRREGGIPKASLRDIYLHRPLEKLVEVWGQQTPVDKKPERKFHKVNKARYYSCWLAQTLALGFIYSIFAIQIFIPYLGYYYVQQATDNLGYAIVTSLVLFCFVPPLFFLISIGSKWLVIGKFKEGDYPLWGSYYFRWWFVKTIQRLLTVQFLNGTPLYPAYLKLFGMKVAADAQLGDFTSGAEDLITIGNDVSISSGVNLNNVVVEDGLLKIRSIVLGDHAYLGSSAIVAGGAVMEAWSELQDLSYLQEGKTIRSGEVWRGSPAQLKETKSISDLPQPLPVSAWTRKKYMLIFTLSLLVFPFTILLPLLPTIITLNRLDDAAPDYNFTYMVVVPSLALVYILLFAFETIVLTRLLQRGIKPGTYPIYSTFYLRKWFADQLMSLSLIVLHPIYATVYISSFFRALGAKIGKNTEISTASSVTHPLLKIGSGAFIADAVVLGESDIRGQQLILDYTEIDSGTFVGNSALIPQGTQLPGNMLIGVLSIPPEKKELEQNHAKDWFGSPAIALPRRQESNPFSEELTAKPSFLRKLARGTVEFIRIVLPETAIIIFSIFFIAYGHDLITQQPWYKIILLFPLYYLGFMGLPAFFTTVILKYVFIGRFKAQQKPMWHNKVWRSEAITTTYEALSVPFLLDYLRGTPWLPITMRILGVKICNRVWMNTTDITEFDMVSLGDDVALNENCGPQTHLFEDRVMKVGTVKIGSRSSIGAGTIVLYDTEIGTDCKIDALSLVMKGERLAPGTDWTGSPVQPV</sequence>
<dbReference type="InterPro" id="IPR042099">
    <property type="entry name" value="ANL_N_sf"/>
</dbReference>
<dbReference type="PROSITE" id="PS00455">
    <property type="entry name" value="AMP_BINDING"/>
    <property type="match status" value="1"/>
</dbReference>
<dbReference type="RefSeq" id="WP_157567782.1">
    <property type="nucleotide sequence ID" value="NZ_WPIK01000011.1"/>
</dbReference>
<keyword evidence="6" id="KW-1185">Reference proteome</keyword>
<dbReference type="InterPro" id="IPR036736">
    <property type="entry name" value="ACP-like_sf"/>
</dbReference>
<dbReference type="GO" id="GO:0043041">
    <property type="term" value="P:amino acid activation for nonribosomal peptide biosynthetic process"/>
    <property type="evidence" value="ECO:0007669"/>
    <property type="project" value="TreeGrafter"/>
</dbReference>
<accession>A0A7K1SZ01</accession>
<dbReference type="InterPro" id="IPR000873">
    <property type="entry name" value="AMP-dep_synth/lig_dom"/>
</dbReference>
<dbReference type="InterPro" id="IPR020845">
    <property type="entry name" value="AMP-binding_CS"/>
</dbReference>
<protein>
    <submittedName>
        <fullName evidence="5">Amino acid adenylation domain-containing protein</fullName>
    </submittedName>
</protein>
<reference evidence="5 6" key="1">
    <citation type="submission" date="2019-12" db="EMBL/GenBank/DDBJ databases">
        <title>Mucilaginibacter sp. HMF7410 genome sequencing and assembly.</title>
        <authorList>
            <person name="Kang H."/>
            <person name="Cha I."/>
            <person name="Kim H."/>
            <person name="Joh K."/>
        </authorList>
    </citation>
    <scope>NUCLEOTIDE SEQUENCE [LARGE SCALE GENOMIC DNA]</scope>
    <source>
        <strain evidence="5 6">HMF7410</strain>
    </source>
</reference>
<dbReference type="PANTHER" id="PTHR45527:SF1">
    <property type="entry name" value="FATTY ACID SYNTHASE"/>
    <property type="match status" value="1"/>
</dbReference>
<dbReference type="Gene3D" id="3.40.50.12780">
    <property type="entry name" value="N-terminal domain of ligase-like"/>
    <property type="match status" value="1"/>
</dbReference>
<name>A0A7K1SZ01_9SPHI</name>
<dbReference type="CDD" id="cd05930">
    <property type="entry name" value="A_NRPS"/>
    <property type="match status" value="1"/>
</dbReference>
<dbReference type="GO" id="GO:0005737">
    <property type="term" value="C:cytoplasm"/>
    <property type="evidence" value="ECO:0007669"/>
    <property type="project" value="TreeGrafter"/>
</dbReference>
<feature type="transmembrane region" description="Helical" evidence="3">
    <location>
        <begin position="1105"/>
        <end position="1125"/>
    </location>
</feature>
<keyword evidence="2" id="KW-0597">Phosphoprotein</keyword>
<dbReference type="InterPro" id="IPR009081">
    <property type="entry name" value="PP-bd_ACP"/>
</dbReference>
<dbReference type="FunFam" id="3.30.300.30:FF:000010">
    <property type="entry name" value="Enterobactin synthetase component F"/>
    <property type="match status" value="1"/>
</dbReference>
<dbReference type="InterPro" id="IPR011004">
    <property type="entry name" value="Trimer_LpxA-like_sf"/>
</dbReference>
<dbReference type="Pfam" id="PF00550">
    <property type="entry name" value="PP-binding"/>
    <property type="match status" value="1"/>
</dbReference>
<dbReference type="GO" id="GO:0031177">
    <property type="term" value="F:phosphopantetheine binding"/>
    <property type="evidence" value="ECO:0007669"/>
    <property type="project" value="TreeGrafter"/>
</dbReference>
<proteinExistence type="predicted"/>
<evidence type="ECO:0000256" key="3">
    <source>
        <dbReference type="SAM" id="Phobius"/>
    </source>
</evidence>
<dbReference type="NCBIfam" id="TIGR02353">
    <property type="entry name" value="NRPS_term_dom"/>
    <property type="match status" value="1"/>
</dbReference>
<dbReference type="SUPFAM" id="SSF51161">
    <property type="entry name" value="Trimeric LpxA-like enzymes"/>
    <property type="match status" value="3"/>
</dbReference>
<dbReference type="GO" id="GO:0044550">
    <property type="term" value="P:secondary metabolite biosynthetic process"/>
    <property type="evidence" value="ECO:0007669"/>
    <property type="project" value="TreeGrafter"/>
</dbReference>
<feature type="transmembrane region" description="Helical" evidence="3">
    <location>
        <begin position="1145"/>
        <end position="1166"/>
    </location>
</feature>
<feature type="transmembrane region" description="Helical" evidence="3">
    <location>
        <begin position="656"/>
        <end position="680"/>
    </location>
</feature>
<dbReference type="Gene3D" id="2.160.10.10">
    <property type="entry name" value="Hexapeptide repeat proteins"/>
    <property type="match status" value="3"/>
</dbReference>
<evidence type="ECO:0000259" key="4">
    <source>
        <dbReference type="PROSITE" id="PS50075"/>
    </source>
</evidence>
<dbReference type="InterPro" id="IPR045851">
    <property type="entry name" value="AMP-bd_C_sf"/>
</dbReference>
<organism evidence="5 6">
    <name type="scientific">Mucilaginibacter arboris</name>
    <dbReference type="NCBI Taxonomy" id="2682090"/>
    <lineage>
        <taxon>Bacteria</taxon>
        <taxon>Pseudomonadati</taxon>
        <taxon>Bacteroidota</taxon>
        <taxon>Sphingobacteriia</taxon>
        <taxon>Sphingobacteriales</taxon>
        <taxon>Sphingobacteriaceae</taxon>
        <taxon>Mucilaginibacter</taxon>
    </lineage>
</organism>
<feature type="transmembrane region" description="Helical" evidence="3">
    <location>
        <begin position="856"/>
        <end position="876"/>
    </location>
</feature>
<gene>
    <name evidence="5" type="ORF">GO621_13190</name>
</gene>
<dbReference type="PANTHER" id="PTHR45527">
    <property type="entry name" value="NONRIBOSOMAL PEPTIDE SYNTHETASE"/>
    <property type="match status" value="1"/>
</dbReference>
<dbReference type="PROSITE" id="PS00012">
    <property type="entry name" value="PHOSPHOPANTETHEINE"/>
    <property type="match status" value="1"/>
</dbReference>
<dbReference type="SUPFAM" id="SSF47336">
    <property type="entry name" value="ACP-like"/>
    <property type="match status" value="1"/>
</dbReference>
<evidence type="ECO:0000313" key="5">
    <source>
        <dbReference type="EMBL" id="MVN22488.1"/>
    </source>
</evidence>
<feature type="transmembrane region" description="Helical" evidence="3">
    <location>
        <begin position="896"/>
        <end position="918"/>
    </location>
</feature>
<dbReference type="InterPro" id="IPR006162">
    <property type="entry name" value="Ppantetheine_attach_site"/>
</dbReference>
<feature type="domain" description="Carrier" evidence="4">
    <location>
        <begin position="518"/>
        <end position="599"/>
    </location>
</feature>
<feature type="transmembrane region" description="Helical" evidence="3">
    <location>
        <begin position="617"/>
        <end position="644"/>
    </location>
</feature>
<dbReference type="InterPro" id="IPR012728">
    <property type="entry name" value="Pls/PosA_C"/>
</dbReference>
<dbReference type="PROSITE" id="PS50075">
    <property type="entry name" value="CARRIER"/>
    <property type="match status" value="1"/>
</dbReference>
<keyword evidence="3" id="KW-1133">Transmembrane helix</keyword>
<dbReference type="Gene3D" id="3.30.300.30">
    <property type="match status" value="1"/>
</dbReference>
<dbReference type="NCBIfam" id="TIGR01733">
    <property type="entry name" value="AA-adenyl-dom"/>
    <property type="match status" value="1"/>
</dbReference>
<evidence type="ECO:0000256" key="1">
    <source>
        <dbReference type="ARBA" id="ARBA00022450"/>
    </source>
</evidence>
<dbReference type="InterPro" id="IPR010071">
    <property type="entry name" value="AA_adenyl_dom"/>
</dbReference>
<keyword evidence="1" id="KW-0596">Phosphopantetheine</keyword>
<dbReference type="SUPFAM" id="SSF56801">
    <property type="entry name" value="Acetyl-CoA synthetase-like"/>
    <property type="match status" value="1"/>
</dbReference>
<comment type="caution">
    <text evidence="5">The sequence shown here is derived from an EMBL/GenBank/DDBJ whole genome shotgun (WGS) entry which is preliminary data.</text>
</comment>
<evidence type="ECO:0000313" key="6">
    <source>
        <dbReference type="Proteomes" id="UP000462014"/>
    </source>
</evidence>
<dbReference type="Pfam" id="PF13193">
    <property type="entry name" value="AMP-binding_C"/>
    <property type="match status" value="1"/>
</dbReference>
<dbReference type="Pfam" id="PF00501">
    <property type="entry name" value="AMP-binding"/>
    <property type="match status" value="1"/>
</dbReference>
<dbReference type="Proteomes" id="UP000462014">
    <property type="component" value="Unassembled WGS sequence"/>
</dbReference>